<evidence type="ECO:0000313" key="14">
    <source>
        <dbReference type="Proteomes" id="UP000229370"/>
    </source>
</evidence>
<feature type="binding site" evidence="10">
    <location>
        <position position="304"/>
    </location>
    <ligand>
        <name>UDP-N-acetyl-alpha-D-glucosamine</name>
        <dbReference type="ChEBI" id="CHEBI:57705"/>
    </ligand>
</feature>
<evidence type="ECO:0000256" key="8">
    <source>
        <dbReference type="ARBA" id="ARBA00023306"/>
    </source>
</evidence>
<evidence type="ECO:0000256" key="7">
    <source>
        <dbReference type="ARBA" id="ARBA00023136"/>
    </source>
</evidence>
<evidence type="ECO:0000259" key="12">
    <source>
        <dbReference type="Pfam" id="PF04101"/>
    </source>
</evidence>
<keyword evidence="2 10" id="KW-0132">Cell division</keyword>
<dbReference type="AlphaFoldDB" id="A0A2M8GM33"/>
<feature type="binding site" evidence="10">
    <location>
        <position position="171"/>
    </location>
    <ligand>
        <name>UDP-N-acetyl-alpha-D-glucosamine</name>
        <dbReference type="ChEBI" id="CHEBI:57705"/>
    </ligand>
</feature>
<comment type="catalytic activity">
    <reaction evidence="10">
        <text>di-trans,octa-cis-undecaprenyl diphospho-N-acetyl-alpha-D-muramoyl-L-alanyl-D-glutamyl-meso-2,6-diaminopimeloyl-D-alanyl-D-alanine + UDP-N-acetyl-alpha-D-glucosamine = di-trans,octa-cis-undecaprenyl diphospho-[N-acetyl-alpha-D-glucosaminyl-(1-&gt;4)]-N-acetyl-alpha-D-muramoyl-L-alanyl-D-glutamyl-meso-2,6-diaminopimeloyl-D-alanyl-D-alanine + UDP + H(+)</text>
        <dbReference type="Rhea" id="RHEA:31227"/>
        <dbReference type="ChEBI" id="CHEBI:15378"/>
        <dbReference type="ChEBI" id="CHEBI:57705"/>
        <dbReference type="ChEBI" id="CHEBI:58223"/>
        <dbReference type="ChEBI" id="CHEBI:61387"/>
        <dbReference type="ChEBI" id="CHEBI:61388"/>
        <dbReference type="EC" id="2.4.1.227"/>
    </reaction>
</comment>
<dbReference type="CDD" id="cd03785">
    <property type="entry name" value="GT28_MurG"/>
    <property type="match status" value="1"/>
</dbReference>
<keyword evidence="9 10" id="KW-0961">Cell wall biogenesis/degradation</keyword>
<feature type="binding site" evidence="10">
    <location>
        <position position="197"/>
    </location>
    <ligand>
        <name>UDP-N-acetyl-alpha-D-glucosamine</name>
        <dbReference type="ChEBI" id="CHEBI:57705"/>
    </ligand>
</feature>
<dbReference type="Proteomes" id="UP000229370">
    <property type="component" value="Unassembled WGS sequence"/>
</dbReference>
<reference evidence="14" key="1">
    <citation type="submission" date="2017-09" db="EMBL/GenBank/DDBJ databases">
        <title>Depth-based differentiation of microbial function through sediment-hosted aquifers and enrichment of novel symbionts in the deep terrestrial subsurface.</title>
        <authorList>
            <person name="Probst A.J."/>
            <person name="Ladd B."/>
            <person name="Jarett J.K."/>
            <person name="Geller-Mcgrath D.E."/>
            <person name="Sieber C.M.K."/>
            <person name="Emerson J.B."/>
            <person name="Anantharaman K."/>
            <person name="Thomas B.C."/>
            <person name="Malmstrom R."/>
            <person name="Stieglmeier M."/>
            <person name="Klingl A."/>
            <person name="Woyke T."/>
            <person name="Ryan C.M."/>
            <person name="Banfield J.F."/>
        </authorList>
    </citation>
    <scope>NUCLEOTIDE SEQUENCE [LARGE SCALE GENOMIC DNA]</scope>
</reference>
<evidence type="ECO:0000256" key="4">
    <source>
        <dbReference type="ARBA" id="ARBA00022679"/>
    </source>
</evidence>
<keyword evidence="6 10" id="KW-0573">Peptidoglycan synthesis</keyword>
<dbReference type="Gene3D" id="3.40.50.2000">
    <property type="entry name" value="Glycogen Phosphorylase B"/>
    <property type="match status" value="2"/>
</dbReference>
<keyword evidence="1 10" id="KW-1003">Cell membrane</keyword>
<dbReference type="GO" id="GO:0009252">
    <property type="term" value="P:peptidoglycan biosynthetic process"/>
    <property type="evidence" value="ECO:0007669"/>
    <property type="project" value="UniProtKB-UniRule"/>
</dbReference>
<comment type="similarity">
    <text evidence="10">Belongs to the glycosyltransferase 28 family. MurG subfamily.</text>
</comment>
<proteinExistence type="inferred from homology"/>
<dbReference type="GO" id="GO:0008360">
    <property type="term" value="P:regulation of cell shape"/>
    <property type="evidence" value="ECO:0007669"/>
    <property type="project" value="UniProtKB-KW"/>
</dbReference>
<dbReference type="GO" id="GO:0005975">
    <property type="term" value="P:carbohydrate metabolic process"/>
    <property type="evidence" value="ECO:0007669"/>
    <property type="project" value="InterPro"/>
</dbReference>
<dbReference type="InterPro" id="IPR004276">
    <property type="entry name" value="GlycoTrans_28_N"/>
</dbReference>
<dbReference type="GO" id="GO:0005886">
    <property type="term" value="C:plasma membrane"/>
    <property type="evidence" value="ECO:0007669"/>
    <property type="project" value="UniProtKB-SubCell"/>
</dbReference>
<keyword evidence="5 10" id="KW-0133">Cell shape</keyword>
<evidence type="ECO:0000259" key="11">
    <source>
        <dbReference type="Pfam" id="PF03033"/>
    </source>
</evidence>
<dbReference type="EC" id="2.4.1.227" evidence="10"/>
<accession>A0A2M8GM33</accession>
<dbReference type="UniPathway" id="UPA00219"/>
<evidence type="ECO:0000256" key="5">
    <source>
        <dbReference type="ARBA" id="ARBA00022960"/>
    </source>
</evidence>
<comment type="subcellular location">
    <subcellularLocation>
        <location evidence="10">Cell membrane</location>
        <topology evidence="10">Peripheral membrane protein</topology>
        <orientation evidence="10">Cytoplasmic side</orientation>
    </subcellularLocation>
</comment>
<comment type="function">
    <text evidence="10">Cell wall formation. Catalyzes the transfer of a GlcNAc subunit on undecaprenyl-pyrophosphoryl-MurNAc-pentapeptide (lipid intermediate I) to form undecaprenyl-pyrophosphoryl-MurNAc-(pentapeptide)GlcNAc (lipid intermediate II).</text>
</comment>
<protein>
    <recommendedName>
        <fullName evidence="10">UDP-N-acetylglucosamine--N-acetylmuramyl-(pentapeptide) pyrophosphoryl-undecaprenol N-acetylglucosamine transferase</fullName>
        <ecNumber evidence="10">2.4.1.227</ecNumber>
    </recommendedName>
    <alternativeName>
        <fullName evidence="10">Undecaprenyl-PP-MurNAc-pentapeptide-UDPGlcNAc GlcNAc transferase</fullName>
    </alternativeName>
</protein>
<dbReference type="Pfam" id="PF04101">
    <property type="entry name" value="Glyco_tran_28_C"/>
    <property type="match status" value="1"/>
</dbReference>
<dbReference type="SUPFAM" id="SSF53756">
    <property type="entry name" value="UDP-Glycosyltransferase/glycogen phosphorylase"/>
    <property type="match status" value="1"/>
</dbReference>
<feature type="domain" description="Glycosyltransferase family 28 N-terminal" evidence="11">
    <location>
        <begin position="6"/>
        <end position="148"/>
    </location>
</feature>
<name>A0A2M8GM33_9BACT</name>
<evidence type="ECO:0000256" key="10">
    <source>
        <dbReference type="HAMAP-Rule" id="MF_00033"/>
    </source>
</evidence>
<keyword evidence="4 10" id="KW-0808">Transferase</keyword>
<feature type="domain" description="Glycosyl transferase family 28 C-terminal" evidence="12">
    <location>
        <begin position="190"/>
        <end position="359"/>
    </location>
</feature>
<evidence type="ECO:0000256" key="9">
    <source>
        <dbReference type="ARBA" id="ARBA00023316"/>
    </source>
</evidence>
<evidence type="ECO:0000256" key="2">
    <source>
        <dbReference type="ARBA" id="ARBA00022618"/>
    </source>
</evidence>
<evidence type="ECO:0000256" key="3">
    <source>
        <dbReference type="ARBA" id="ARBA00022676"/>
    </source>
</evidence>
<comment type="pathway">
    <text evidence="10">Cell wall biogenesis; peptidoglycan biosynthesis.</text>
</comment>
<organism evidence="13 14">
    <name type="scientific">Candidatus Roizmanbacteria bacterium CG_4_8_14_3_um_filter_36_10</name>
    <dbReference type="NCBI Taxonomy" id="1974834"/>
    <lineage>
        <taxon>Bacteria</taxon>
        <taxon>Candidatus Roizmaniibacteriota</taxon>
    </lineage>
</organism>
<evidence type="ECO:0000256" key="6">
    <source>
        <dbReference type="ARBA" id="ARBA00022984"/>
    </source>
</evidence>
<sequence length="369" mass="42606">MKILITGGHLMPALAVIDEILMGDKDRQIEIFFAGRKYNSNTERTYSLEFKEISRRQVKFIPLVTGRLKRELSWKAFENILMIFVGLGNSLRILNSVKPDLVFSFGGYLGFPFIFWAFFKKIPSYIHEQTLNPGLANKLSALFVKKIFVSFPQSKNHFPQYKTIVVGNPIRKEIFAVVKKPFLIDKKLPVIYVTGGSLGSHSLNVHLMQILPQLLTKYIIIHQTGSLKLYDDYQMLVELRKKLPKKLKERYFLRDHFFSDEIGYIFSLADLVVSRSGANTFFELLSLKKPAILVPLPWSANHEQQAQAELFSSLGLGEKFSQFDQSNHLLILINHLYKNRDHYLKNFNNLKQLYPQDAADQIIKTIFAK</sequence>
<dbReference type="PANTHER" id="PTHR21015">
    <property type="entry name" value="UDP-N-ACETYLGLUCOSAMINE--N-ACETYLMURAMYL-(PENTAPEPTIDE) PYROPHOSPHORYL-UNDECAPRENOL N-ACETYLGLUCOSAMINE TRANSFERASE 1"/>
    <property type="match status" value="1"/>
</dbReference>
<dbReference type="InterPro" id="IPR006009">
    <property type="entry name" value="GlcNAc_MurG"/>
</dbReference>
<feature type="binding site" evidence="10">
    <location>
        <begin position="6"/>
        <end position="8"/>
    </location>
    <ligand>
        <name>UDP-N-acetyl-alpha-D-glucosamine</name>
        <dbReference type="ChEBI" id="CHEBI:57705"/>
    </ligand>
</feature>
<evidence type="ECO:0000256" key="1">
    <source>
        <dbReference type="ARBA" id="ARBA00022475"/>
    </source>
</evidence>
<keyword evidence="3 10" id="KW-0328">Glycosyltransferase</keyword>
<dbReference type="PANTHER" id="PTHR21015:SF27">
    <property type="entry name" value="UDP-N-ACETYLGLUCOSAMINE--N-ACETYLMURAMYL-(PENTAPEPTIDE) PYROPHOSPHORYL-UNDECAPRENOL N-ACETYLGLUCOSAMINE TRANSFERASE"/>
    <property type="match status" value="1"/>
</dbReference>
<keyword evidence="7 10" id="KW-0472">Membrane</keyword>
<comment type="caution">
    <text evidence="10">Lacks conserved residue(s) required for the propagation of feature annotation.</text>
</comment>
<dbReference type="GO" id="GO:0071555">
    <property type="term" value="P:cell wall organization"/>
    <property type="evidence" value="ECO:0007669"/>
    <property type="project" value="UniProtKB-KW"/>
</dbReference>
<dbReference type="GO" id="GO:0051301">
    <property type="term" value="P:cell division"/>
    <property type="evidence" value="ECO:0007669"/>
    <property type="project" value="UniProtKB-KW"/>
</dbReference>
<dbReference type="HAMAP" id="MF_00033">
    <property type="entry name" value="MurG"/>
    <property type="match status" value="1"/>
</dbReference>
<keyword evidence="8 10" id="KW-0131">Cell cycle</keyword>
<dbReference type="InterPro" id="IPR007235">
    <property type="entry name" value="Glyco_trans_28_C"/>
</dbReference>
<evidence type="ECO:0000313" key="13">
    <source>
        <dbReference type="EMBL" id="PJC81623.1"/>
    </source>
</evidence>
<dbReference type="GO" id="GO:0050511">
    <property type="term" value="F:undecaprenyldiphospho-muramoylpentapeptide beta-N-acetylglucosaminyltransferase activity"/>
    <property type="evidence" value="ECO:0007669"/>
    <property type="project" value="UniProtKB-UniRule"/>
</dbReference>
<dbReference type="EMBL" id="PFQK01000058">
    <property type="protein sequence ID" value="PJC81623.1"/>
    <property type="molecule type" value="Genomic_DNA"/>
</dbReference>
<dbReference type="Pfam" id="PF03033">
    <property type="entry name" value="Glyco_transf_28"/>
    <property type="match status" value="1"/>
</dbReference>
<comment type="caution">
    <text evidence="13">The sequence shown here is derived from an EMBL/GenBank/DDBJ whole genome shotgun (WGS) entry which is preliminary data.</text>
</comment>
<gene>
    <name evidence="10" type="primary">murG</name>
    <name evidence="13" type="ORF">CO007_03600</name>
</gene>